<evidence type="ECO:0000256" key="3">
    <source>
        <dbReference type="ARBA" id="ARBA00012663"/>
    </source>
</evidence>
<dbReference type="PROSITE" id="PS51257">
    <property type="entry name" value="PROKAR_LIPOPROTEIN"/>
    <property type="match status" value="1"/>
</dbReference>
<organism evidence="9 10">
    <name type="scientific">Hwangdonia seohaensis</name>
    <dbReference type="NCBI Taxonomy" id="1240727"/>
    <lineage>
        <taxon>Bacteria</taxon>
        <taxon>Pseudomonadati</taxon>
        <taxon>Bacteroidota</taxon>
        <taxon>Flavobacteriia</taxon>
        <taxon>Flavobacteriales</taxon>
        <taxon>Flavobacteriaceae</taxon>
        <taxon>Hwangdonia</taxon>
    </lineage>
</organism>
<evidence type="ECO:0000256" key="2">
    <source>
        <dbReference type="ARBA" id="ARBA00005336"/>
    </source>
</evidence>
<protein>
    <recommendedName>
        <fullName evidence="3">beta-N-acetylhexosaminidase</fullName>
        <ecNumber evidence="3">3.2.1.52</ecNumber>
    </recommendedName>
</protein>
<dbReference type="Gene3D" id="3.40.50.1700">
    <property type="entry name" value="Glycoside hydrolase family 3 C-terminal domain"/>
    <property type="match status" value="1"/>
</dbReference>
<name>A0ABW3RDZ6_9FLAO</name>
<reference evidence="10" key="1">
    <citation type="journal article" date="2019" name="Int. J. Syst. Evol. Microbiol.">
        <title>The Global Catalogue of Microorganisms (GCM) 10K type strain sequencing project: providing services to taxonomists for standard genome sequencing and annotation.</title>
        <authorList>
            <consortium name="The Broad Institute Genomics Platform"/>
            <consortium name="The Broad Institute Genome Sequencing Center for Infectious Disease"/>
            <person name="Wu L."/>
            <person name="Ma J."/>
        </authorList>
    </citation>
    <scope>NUCLEOTIDE SEQUENCE [LARGE SCALE GENOMIC DNA]</scope>
    <source>
        <strain evidence="10">CCUG 63246</strain>
    </source>
</reference>
<dbReference type="PANTHER" id="PTHR30480:SF13">
    <property type="entry name" value="BETA-HEXOSAMINIDASE"/>
    <property type="match status" value="1"/>
</dbReference>
<evidence type="ECO:0000256" key="6">
    <source>
        <dbReference type="RuleBase" id="RU361161"/>
    </source>
</evidence>
<evidence type="ECO:0000256" key="1">
    <source>
        <dbReference type="ARBA" id="ARBA00001231"/>
    </source>
</evidence>
<proteinExistence type="inferred from homology"/>
<dbReference type="RefSeq" id="WP_311940409.1">
    <property type="nucleotide sequence ID" value="NZ_JAVSCK010000003.1"/>
</dbReference>
<dbReference type="InterPro" id="IPR050226">
    <property type="entry name" value="NagZ_Beta-hexosaminidase"/>
</dbReference>
<dbReference type="Pfam" id="PF00933">
    <property type="entry name" value="Glyco_hydro_3"/>
    <property type="match status" value="1"/>
</dbReference>
<feature type="domain" description="Glycoside hydrolase family 3 N-terminal" evidence="7">
    <location>
        <begin position="48"/>
        <end position="363"/>
    </location>
</feature>
<evidence type="ECO:0000256" key="4">
    <source>
        <dbReference type="ARBA" id="ARBA00022801"/>
    </source>
</evidence>
<keyword evidence="4 6" id="KW-0378">Hydrolase</keyword>
<evidence type="ECO:0000313" key="10">
    <source>
        <dbReference type="Proteomes" id="UP001597163"/>
    </source>
</evidence>
<dbReference type="InterPro" id="IPR036962">
    <property type="entry name" value="Glyco_hydro_3_N_sf"/>
</dbReference>
<evidence type="ECO:0000313" key="9">
    <source>
        <dbReference type="EMBL" id="MFD1163202.1"/>
    </source>
</evidence>
<evidence type="ECO:0000259" key="7">
    <source>
        <dbReference type="Pfam" id="PF00933"/>
    </source>
</evidence>
<keyword evidence="10" id="KW-1185">Reference proteome</keyword>
<keyword evidence="5 6" id="KW-0326">Glycosidase</keyword>
<sequence length="568" mass="63140">MNKFLVISVISVFGFISCNSNKKQPNSNPTSIDLSTQWVDSLYNNMSLKEKVGQLFMVAAYSNRDSIHTGFIKNLIQDYHIGGLIFFQGNPVNQANQTNKYQAISKVPLFIGVDGEWGLNMRLDSTSKYPYNMTLGAIKQNHVIERIGKQIGKDCKRLGIHINFAPVVDINTNPKNPIIGVRSFGEDKINVTKKAIAFTEGLQSEGVLACAKHFPGHGDTDTDSHKTLPTVSFTKERIDSVELYPYKQLFNKGIAGVMVAHLNVPGLEQENGLPSFLSHQIVTNVLKERLAFKGLIFTDALNMKGAANYKEPGDIDLAAFKAGNDVLLFTEDAPKAISKIMEAYNTNEITEERLSHSIKKILTAKFNADLNQFKPIAVNNLLNDLNKGINDALYEEAINNAITLIKNDDAVLPLQKKSNEKIAFLKLGDGGDETFLNAIKLKTNVTDVSNLSQKNLSNELKKYDKIIVGYHRLNSRITKAISNKDRMLIENLSKNHKVILTVFASQYSLQNLSLENVEGVIVSYENSEWANNISAQIIFGETEAKGELPASISKTFPMHYSMSMIQND</sequence>
<dbReference type="InterPro" id="IPR017853">
    <property type="entry name" value="GH"/>
</dbReference>
<accession>A0ABW3RDZ6</accession>
<feature type="domain" description="Glycoside hydrolase family 3 C-terminal" evidence="8">
    <location>
        <begin position="402"/>
        <end position="555"/>
    </location>
</feature>
<dbReference type="PANTHER" id="PTHR30480">
    <property type="entry name" value="BETA-HEXOSAMINIDASE-RELATED"/>
    <property type="match status" value="1"/>
</dbReference>
<dbReference type="Proteomes" id="UP001597163">
    <property type="component" value="Unassembled WGS sequence"/>
</dbReference>
<dbReference type="SUPFAM" id="SSF51445">
    <property type="entry name" value="(Trans)glycosidases"/>
    <property type="match status" value="1"/>
</dbReference>
<gene>
    <name evidence="9" type="ORF">ACFQ2E_12280</name>
</gene>
<evidence type="ECO:0000259" key="8">
    <source>
        <dbReference type="Pfam" id="PF01915"/>
    </source>
</evidence>
<dbReference type="Pfam" id="PF01915">
    <property type="entry name" value="Glyco_hydro_3_C"/>
    <property type="match status" value="1"/>
</dbReference>
<dbReference type="EC" id="3.2.1.52" evidence="3"/>
<comment type="similarity">
    <text evidence="2 6">Belongs to the glycosyl hydrolase 3 family.</text>
</comment>
<comment type="caution">
    <text evidence="9">The sequence shown here is derived from an EMBL/GenBank/DDBJ whole genome shotgun (WGS) entry which is preliminary data.</text>
</comment>
<dbReference type="SUPFAM" id="SSF52279">
    <property type="entry name" value="Beta-D-glucan exohydrolase, C-terminal domain"/>
    <property type="match status" value="1"/>
</dbReference>
<dbReference type="InterPro" id="IPR019800">
    <property type="entry name" value="Glyco_hydro_3_AS"/>
</dbReference>
<comment type="catalytic activity">
    <reaction evidence="1">
        <text>Hydrolysis of terminal non-reducing N-acetyl-D-hexosamine residues in N-acetyl-beta-D-hexosaminides.</text>
        <dbReference type="EC" id="3.2.1.52"/>
    </reaction>
</comment>
<dbReference type="EMBL" id="JBHTLJ010000003">
    <property type="protein sequence ID" value="MFD1163202.1"/>
    <property type="molecule type" value="Genomic_DNA"/>
</dbReference>
<dbReference type="PROSITE" id="PS00775">
    <property type="entry name" value="GLYCOSYL_HYDROL_F3"/>
    <property type="match status" value="1"/>
</dbReference>
<dbReference type="Gene3D" id="3.20.20.300">
    <property type="entry name" value="Glycoside hydrolase, family 3, N-terminal domain"/>
    <property type="match status" value="1"/>
</dbReference>
<evidence type="ECO:0000256" key="5">
    <source>
        <dbReference type="ARBA" id="ARBA00023295"/>
    </source>
</evidence>
<dbReference type="InterPro" id="IPR002772">
    <property type="entry name" value="Glyco_hydro_3_C"/>
</dbReference>
<dbReference type="InterPro" id="IPR036881">
    <property type="entry name" value="Glyco_hydro_3_C_sf"/>
</dbReference>
<dbReference type="GO" id="GO:0016798">
    <property type="term" value="F:hydrolase activity, acting on glycosyl bonds"/>
    <property type="evidence" value="ECO:0007669"/>
    <property type="project" value="UniProtKB-KW"/>
</dbReference>
<dbReference type="InterPro" id="IPR001764">
    <property type="entry name" value="Glyco_hydro_3_N"/>
</dbReference>